<evidence type="ECO:0000313" key="4">
    <source>
        <dbReference type="Proteomes" id="UP001163846"/>
    </source>
</evidence>
<dbReference type="EMBL" id="MU806158">
    <property type="protein sequence ID" value="KAJ3838886.1"/>
    <property type="molecule type" value="Genomic_DNA"/>
</dbReference>
<feature type="signal peptide" evidence="2">
    <location>
        <begin position="1"/>
        <end position="24"/>
    </location>
</feature>
<feature type="compositionally biased region" description="Basic and acidic residues" evidence="1">
    <location>
        <begin position="502"/>
        <end position="511"/>
    </location>
</feature>
<feature type="chain" id="PRO_5041458944" evidence="2">
    <location>
        <begin position="25"/>
        <end position="511"/>
    </location>
</feature>
<accession>A0AA38P9Z2</accession>
<comment type="caution">
    <text evidence="3">The sequence shown here is derived from an EMBL/GenBank/DDBJ whole genome shotgun (WGS) entry which is preliminary data.</text>
</comment>
<organism evidence="3 4">
    <name type="scientific">Lentinula raphanica</name>
    <dbReference type="NCBI Taxonomy" id="153919"/>
    <lineage>
        <taxon>Eukaryota</taxon>
        <taxon>Fungi</taxon>
        <taxon>Dikarya</taxon>
        <taxon>Basidiomycota</taxon>
        <taxon>Agaricomycotina</taxon>
        <taxon>Agaricomycetes</taxon>
        <taxon>Agaricomycetidae</taxon>
        <taxon>Agaricales</taxon>
        <taxon>Marasmiineae</taxon>
        <taxon>Omphalotaceae</taxon>
        <taxon>Lentinula</taxon>
    </lineage>
</organism>
<evidence type="ECO:0000256" key="1">
    <source>
        <dbReference type="SAM" id="MobiDB-lite"/>
    </source>
</evidence>
<proteinExistence type="predicted"/>
<keyword evidence="4" id="KW-1185">Reference proteome</keyword>
<feature type="compositionally biased region" description="Basic residues" evidence="1">
    <location>
        <begin position="491"/>
        <end position="501"/>
    </location>
</feature>
<dbReference type="Proteomes" id="UP001163846">
    <property type="component" value="Unassembled WGS sequence"/>
</dbReference>
<name>A0AA38P9Z2_9AGAR</name>
<dbReference type="AlphaFoldDB" id="A0AA38P9Z2"/>
<sequence length="511" mass="56294">MRIIVASAHIVLGLFVIGGTRSMARPADPTPSSVDTDATMVGIETSGSRAIFARTEAGLSSDTHSHPLTDILTSYNTFLVDGGLQGKRLKDNQRPNIDVTFWYDNHKWPTDVAERPYLSGTPYGRSTALLLLQSSGIAPTGQPYLVRFTNEFSLWAGYLKETGFRFSVVLYDSKGRVTAVHSGTVNPCPAKDCTVPSGFIQLISSPSGGGQTVYSLGSVSNKLKSQDALSACRRYLEAAFESPDIYFRKVPEPDVQVLITILLDPKICLLTPWFPPCHPPVSRQLTNIFTNYDTFKVGEGSDLQGISEQQGPDVEINLVHSSAVGHSEWPHFRSNPEPPFSGTAYGRSTALLLLQVSGVAPTRPYTVHFTNKFWMWASIPKQYGFTFRVLLLDSKGQTTAGYLGVVQPCPRGCTSFSGHLEPFQWNPHRHPLSTSEPKGLGACWRYLETAFKSPDIYFRKAPEESDSVEEDAFPERKSDHTPTLNADSKKKGGKKAGKRVRVGADKDERRK</sequence>
<gene>
    <name evidence="3" type="ORF">F5878DRAFT_680801</name>
</gene>
<keyword evidence="2" id="KW-0732">Signal</keyword>
<evidence type="ECO:0000256" key="2">
    <source>
        <dbReference type="SAM" id="SignalP"/>
    </source>
</evidence>
<feature type="region of interest" description="Disordered" evidence="1">
    <location>
        <begin position="462"/>
        <end position="511"/>
    </location>
</feature>
<evidence type="ECO:0000313" key="3">
    <source>
        <dbReference type="EMBL" id="KAJ3838886.1"/>
    </source>
</evidence>
<protein>
    <submittedName>
        <fullName evidence="3">Uncharacterized protein</fullName>
    </submittedName>
</protein>
<reference evidence="3" key="1">
    <citation type="submission" date="2022-08" db="EMBL/GenBank/DDBJ databases">
        <authorList>
            <consortium name="DOE Joint Genome Institute"/>
            <person name="Min B."/>
            <person name="Riley R."/>
            <person name="Sierra-Patev S."/>
            <person name="Naranjo-Ortiz M."/>
            <person name="Looney B."/>
            <person name="Konkel Z."/>
            <person name="Slot J.C."/>
            <person name="Sakamoto Y."/>
            <person name="Steenwyk J.L."/>
            <person name="Rokas A."/>
            <person name="Carro J."/>
            <person name="Camarero S."/>
            <person name="Ferreira P."/>
            <person name="Molpeceres G."/>
            <person name="Ruiz-Duenas F.J."/>
            <person name="Serrano A."/>
            <person name="Henrissat B."/>
            <person name="Drula E."/>
            <person name="Hughes K.W."/>
            <person name="Mata J.L."/>
            <person name="Ishikawa N.K."/>
            <person name="Vargas-Isla R."/>
            <person name="Ushijima S."/>
            <person name="Smith C.A."/>
            <person name="Ahrendt S."/>
            <person name="Andreopoulos W."/>
            <person name="He G."/>
            <person name="Labutti K."/>
            <person name="Lipzen A."/>
            <person name="Ng V."/>
            <person name="Sandor L."/>
            <person name="Barry K."/>
            <person name="Martinez A.T."/>
            <person name="Xiao Y."/>
            <person name="Gibbons J.G."/>
            <person name="Terashima K."/>
            <person name="Hibbett D.S."/>
            <person name="Grigoriev I.V."/>
        </authorList>
    </citation>
    <scope>NUCLEOTIDE SEQUENCE</scope>
    <source>
        <strain evidence="3">TFB9207</strain>
    </source>
</reference>